<dbReference type="Proteomes" id="UP001198962">
    <property type="component" value="Unassembled WGS sequence"/>
</dbReference>
<dbReference type="Gene3D" id="2.60.120.370">
    <property type="entry name" value="YhcH/YjgK/YiaL"/>
    <property type="match status" value="1"/>
</dbReference>
<dbReference type="SUPFAM" id="SSF51197">
    <property type="entry name" value="Clavaminate synthase-like"/>
    <property type="match status" value="1"/>
</dbReference>
<dbReference type="Pfam" id="PF04074">
    <property type="entry name" value="DUF386"/>
    <property type="match status" value="1"/>
</dbReference>
<dbReference type="InterPro" id="IPR004375">
    <property type="entry name" value="NanQ/TabA/YiaL"/>
</dbReference>
<sequence>MIFGHIDAKETGSAYALPIQEAIRYCRETDVSGIGESKFLLNGDAMIALICDRVTEAKEKKLPEVHRRYAELQFMAEGSELIGYYPDLGDNELLQDCLEEKDTLYYQENPKSGEVMLQMTPGTYAIFFPEDVHRPFCQIDKPERVKKIVVKIAIDSL</sequence>
<gene>
    <name evidence="1" type="ORF">LKD32_00885</name>
</gene>
<evidence type="ECO:0000313" key="1">
    <source>
        <dbReference type="EMBL" id="MCC2163447.1"/>
    </source>
</evidence>
<dbReference type="GO" id="GO:0005829">
    <property type="term" value="C:cytosol"/>
    <property type="evidence" value="ECO:0007669"/>
    <property type="project" value="TreeGrafter"/>
</dbReference>
<keyword evidence="2" id="KW-1185">Reference proteome</keyword>
<dbReference type="PANTHER" id="PTHR34986:SF1">
    <property type="entry name" value="PROTEIN YIAL"/>
    <property type="match status" value="1"/>
</dbReference>
<reference evidence="1" key="1">
    <citation type="submission" date="2021-10" db="EMBL/GenBank/DDBJ databases">
        <title>Anaerobic single-cell dispensing facilitates the cultivation of human gut bacteria.</title>
        <authorList>
            <person name="Afrizal A."/>
        </authorList>
    </citation>
    <scope>NUCLEOTIDE SEQUENCE</scope>
    <source>
        <strain evidence="1">CLA-AA-H274</strain>
    </source>
</reference>
<evidence type="ECO:0000313" key="2">
    <source>
        <dbReference type="Proteomes" id="UP001198962"/>
    </source>
</evidence>
<dbReference type="EMBL" id="JAJEPU010000002">
    <property type="protein sequence ID" value="MCC2163447.1"/>
    <property type="molecule type" value="Genomic_DNA"/>
</dbReference>
<dbReference type="PANTHER" id="PTHR34986">
    <property type="entry name" value="EVOLVED BETA-GALACTOSIDASE SUBUNIT BETA"/>
    <property type="match status" value="1"/>
</dbReference>
<dbReference type="InterPro" id="IPR037012">
    <property type="entry name" value="NanQ/TabA/YiaL_sf"/>
</dbReference>
<accession>A0AAE3AP99</accession>
<dbReference type="NCBIfam" id="TIGR00022">
    <property type="entry name" value="YhcH/YjgK/YiaL family protein"/>
    <property type="match status" value="1"/>
</dbReference>
<proteinExistence type="predicted"/>
<protein>
    <submittedName>
        <fullName evidence="1">YhcH/YjgK/YiaL family protein</fullName>
    </submittedName>
</protein>
<name>A0AAE3AP99_9FIRM</name>
<organism evidence="1 2">
    <name type="scientific">Brotaphodocola catenula</name>
    <dbReference type="NCBI Taxonomy" id="2885361"/>
    <lineage>
        <taxon>Bacteria</taxon>
        <taxon>Bacillati</taxon>
        <taxon>Bacillota</taxon>
        <taxon>Clostridia</taxon>
        <taxon>Lachnospirales</taxon>
        <taxon>Lachnospiraceae</taxon>
        <taxon>Brotaphodocola</taxon>
    </lineage>
</organism>
<comment type="caution">
    <text evidence="1">The sequence shown here is derived from an EMBL/GenBank/DDBJ whole genome shotgun (WGS) entry which is preliminary data.</text>
</comment>
<dbReference type="AlphaFoldDB" id="A0AAE3AP99"/>
<dbReference type="RefSeq" id="WP_177977596.1">
    <property type="nucleotide sequence ID" value="NZ_JAJEPU010000002.1"/>
</dbReference>